<dbReference type="PANTHER" id="PTHR34138:SF1">
    <property type="entry name" value="CELL SHAPE-DETERMINING PROTEIN MREC"/>
    <property type="match status" value="1"/>
</dbReference>
<dbReference type="NCBIfam" id="TIGR00219">
    <property type="entry name" value="mreC"/>
    <property type="match status" value="1"/>
</dbReference>
<dbReference type="AlphaFoldDB" id="A0A2X3CMZ9"/>
<accession>A0A2X3CMZ9</accession>
<keyword evidence="6 13" id="KW-0812">Transmembrane</keyword>
<keyword evidence="5" id="KW-1003">Cell membrane</keyword>
<feature type="transmembrane region" description="Helical" evidence="13">
    <location>
        <begin position="435"/>
        <end position="459"/>
    </location>
</feature>
<dbReference type="Gene3D" id="2.40.10.340">
    <property type="entry name" value="Rod shape-determining protein MreC, domain 1"/>
    <property type="match status" value="1"/>
</dbReference>
<evidence type="ECO:0000256" key="9">
    <source>
        <dbReference type="ARBA" id="ARBA00023136"/>
    </source>
</evidence>
<feature type="transmembrane region" description="Helical" evidence="13">
    <location>
        <begin position="367"/>
        <end position="385"/>
    </location>
</feature>
<organism evidence="15 16">
    <name type="scientific">Klebsiella pneumoniae</name>
    <dbReference type="NCBI Taxonomy" id="573"/>
    <lineage>
        <taxon>Bacteria</taxon>
        <taxon>Pseudomonadati</taxon>
        <taxon>Pseudomonadota</taxon>
        <taxon>Gammaproteobacteria</taxon>
        <taxon>Enterobacterales</taxon>
        <taxon>Enterobacteriaceae</taxon>
        <taxon>Klebsiella/Raoultella group</taxon>
        <taxon>Klebsiella</taxon>
        <taxon>Klebsiella pneumoniae complex</taxon>
    </lineage>
</organism>
<evidence type="ECO:0000256" key="3">
    <source>
        <dbReference type="ARBA" id="ARBA00009369"/>
    </source>
</evidence>
<evidence type="ECO:0000256" key="6">
    <source>
        <dbReference type="ARBA" id="ARBA00022692"/>
    </source>
</evidence>
<feature type="transmembrane region" description="Helical" evidence="13">
    <location>
        <begin position="341"/>
        <end position="360"/>
    </location>
</feature>
<feature type="coiled-coil region" evidence="12">
    <location>
        <begin position="63"/>
        <end position="90"/>
    </location>
</feature>
<dbReference type="InterPro" id="IPR007221">
    <property type="entry name" value="MreC"/>
</dbReference>
<evidence type="ECO:0000256" key="11">
    <source>
        <dbReference type="ARBA" id="ARBA00080576"/>
    </source>
</evidence>
<keyword evidence="9 13" id="KW-0472">Membrane</keyword>
<feature type="transmembrane region" description="Helical" evidence="13">
    <location>
        <begin position="465"/>
        <end position="483"/>
    </location>
</feature>
<protein>
    <recommendedName>
        <fullName evidence="4">Cell shape-determining protein MreC</fullName>
    </recommendedName>
    <alternativeName>
        <fullName evidence="10">Cell shape protein MreC</fullName>
    </alternativeName>
    <alternativeName>
        <fullName evidence="11">Rod shape-determining protein MreC</fullName>
    </alternativeName>
</protein>
<keyword evidence="7" id="KW-0133">Cell shape</keyword>
<dbReference type="NCBIfam" id="NF008282">
    <property type="entry name" value="PRK11060.1"/>
    <property type="match status" value="1"/>
</dbReference>
<keyword evidence="12" id="KW-0175">Coiled coil</keyword>
<dbReference type="PANTHER" id="PTHR34138">
    <property type="entry name" value="CELL SHAPE-DETERMINING PROTEIN MREC"/>
    <property type="match status" value="1"/>
</dbReference>
<dbReference type="InterPro" id="IPR007227">
    <property type="entry name" value="Cell_shape_determining_MreD"/>
</dbReference>
<feature type="domain" description="Rod shape-determining protein MreC beta-barrel core" evidence="14">
    <location>
        <begin position="123"/>
        <end position="270"/>
    </location>
</feature>
<reference evidence="15 16" key="1">
    <citation type="submission" date="2018-06" db="EMBL/GenBank/DDBJ databases">
        <authorList>
            <consortium name="Pathogen Informatics"/>
            <person name="Doyle S."/>
        </authorList>
    </citation>
    <scope>NUCLEOTIDE SEQUENCE [LARGE SCALE GENOMIC DNA]</scope>
    <source>
        <strain evidence="15 16">NCTC9128</strain>
    </source>
</reference>
<evidence type="ECO:0000256" key="12">
    <source>
        <dbReference type="SAM" id="Coils"/>
    </source>
</evidence>
<gene>
    <name evidence="15" type="primary">mreD</name>
    <name evidence="15" type="ORF">NCTC9128_02623</name>
</gene>
<keyword evidence="8 13" id="KW-1133">Transmembrane helix</keyword>
<evidence type="ECO:0000313" key="15">
    <source>
        <dbReference type="EMBL" id="SQC14533.1"/>
    </source>
</evidence>
<evidence type="ECO:0000256" key="8">
    <source>
        <dbReference type="ARBA" id="ARBA00022989"/>
    </source>
</evidence>
<evidence type="ECO:0000313" key="16">
    <source>
        <dbReference type="Proteomes" id="UP000251088"/>
    </source>
</evidence>
<proteinExistence type="inferred from homology"/>
<sequence length="493" mass="54574">MKPIFSRGPSLQIRLILAVLVALGVIIADSRLGTFSQIRTYMDTAVSPFYFVSNGPRELLDSVSQTLATRDQLELENRALRQELLLKNSDLLMLGQYKQENARLRELLGSPLRQDEQKMVTQVISTVNDPYSDQVVIDKGSVNGVYEGQPVISDKGVVGQVVAVAKMTSRVLLICDATHALPIQVLRNDIRVIAAGNGCTDDLQLEHLPANTDIRVGDVLVTSGLGGRFPEGYPVGVVSSVKLDTQRAYTVIQARPTAGLQRLRYLLLLWGADRNGANPMTPEEVHRVANERLMQMMPQVLPAPDAMGPQMPAPATGLTPPQPSQPAGGAIVASYRSQGRWVIWLSFLIALLLQIMPWPADISVFRPNWVLLILLYWILALPHRVNVGTGFVMGAILDLISGSTLGVRALSLSIVAYLVALKYQLFRNLALWQQALVVMLLSLAVDIIVFWAEFLVINVSFRPEVFWSSVVNGILWPWLFLLMRKVRQQFAVQ</sequence>
<evidence type="ECO:0000256" key="7">
    <source>
        <dbReference type="ARBA" id="ARBA00022960"/>
    </source>
</evidence>
<dbReference type="FunFam" id="2.40.10.350:FF:000001">
    <property type="entry name" value="Cell shape-determining protein MreC"/>
    <property type="match status" value="1"/>
</dbReference>
<evidence type="ECO:0000256" key="4">
    <source>
        <dbReference type="ARBA" id="ARBA00013855"/>
    </source>
</evidence>
<evidence type="ECO:0000256" key="5">
    <source>
        <dbReference type="ARBA" id="ARBA00022475"/>
    </source>
</evidence>
<dbReference type="GO" id="GO:0008360">
    <property type="term" value="P:regulation of cell shape"/>
    <property type="evidence" value="ECO:0007669"/>
    <property type="project" value="UniProtKB-KW"/>
</dbReference>
<evidence type="ECO:0000259" key="14">
    <source>
        <dbReference type="Pfam" id="PF04085"/>
    </source>
</evidence>
<dbReference type="Proteomes" id="UP000251088">
    <property type="component" value="Unassembled WGS sequence"/>
</dbReference>
<evidence type="ECO:0000256" key="10">
    <source>
        <dbReference type="ARBA" id="ARBA00032089"/>
    </source>
</evidence>
<evidence type="ECO:0000256" key="2">
    <source>
        <dbReference type="ARBA" id="ARBA00007776"/>
    </source>
</evidence>
<comment type="similarity">
    <text evidence="2">Belongs to the MreD family.</text>
</comment>
<comment type="similarity">
    <text evidence="3">Belongs to the MreC family.</text>
</comment>
<dbReference type="EMBL" id="UAWN01000012">
    <property type="protein sequence ID" value="SQC14533.1"/>
    <property type="molecule type" value="Genomic_DNA"/>
</dbReference>
<dbReference type="FunFam" id="2.40.10.340:FF:000001">
    <property type="entry name" value="Cell shape-determining protein MreC"/>
    <property type="match status" value="1"/>
</dbReference>
<dbReference type="Pfam" id="PF04093">
    <property type="entry name" value="MreD"/>
    <property type="match status" value="1"/>
</dbReference>
<feature type="transmembrane region" description="Helical" evidence="13">
    <location>
        <begin position="405"/>
        <end position="423"/>
    </location>
</feature>
<dbReference type="Pfam" id="PF04085">
    <property type="entry name" value="MreC"/>
    <property type="match status" value="1"/>
</dbReference>
<evidence type="ECO:0000256" key="13">
    <source>
        <dbReference type="SAM" id="Phobius"/>
    </source>
</evidence>
<evidence type="ECO:0000256" key="1">
    <source>
        <dbReference type="ARBA" id="ARBA00004651"/>
    </source>
</evidence>
<dbReference type="GO" id="GO:0005886">
    <property type="term" value="C:plasma membrane"/>
    <property type="evidence" value="ECO:0007669"/>
    <property type="project" value="UniProtKB-SubCell"/>
</dbReference>
<comment type="subcellular location">
    <subcellularLocation>
        <location evidence="1">Cell membrane</location>
        <topology evidence="1">Multi-pass membrane protein</topology>
    </subcellularLocation>
</comment>
<dbReference type="InterPro" id="IPR055342">
    <property type="entry name" value="MreC_beta-barrel_core"/>
</dbReference>
<dbReference type="Gene3D" id="2.40.10.350">
    <property type="entry name" value="Rod shape-determining protein MreC, domain 2"/>
    <property type="match status" value="1"/>
</dbReference>
<dbReference type="InterPro" id="IPR042175">
    <property type="entry name" value="Cell/Rod_MreC_2"/>
</dbReference>
<name>A0A2X3CMZ9_KLEPN</name>
<dbReference type="InterPro" id="IPR042177">
    <property type="entry name" value="Cell/Rod_1"/>
</dbReference>
<dbReference type="NCBIfam" id="TIGR03426">
    <property type="entry name" value="shape_MreD"/>
    <property type="match status" value="1"/>
</dbReference>